<dbReference type="Proteomes" id="UP000192333">
    <property type="component" value="Chromosome I"/>
</dbReference>
<dbReference type="InterPro" id="IPR003781">
    <property type="entry name" value="CoA-bd"/>
</dbReference>
<sequence>MKNRDIKTVILGASTNPGRYSYFAAQMFSERNLDFVPIGLKKGELFGKEILDIRQKPHVEDVHTVTLYIGTANQVEYYDYILSLKPKRIIFNPGTENPDLMELAKKNNIDVWPACNLVLLSTGQY</sequence>
<dbReference type="Gene3D" id="3.40.50.720">
    <property type="entry name" value="NAD(P)-binding Rossmann-like Domain"/>
    <property type="match status" value="1"/>
</dbReference>
<gene>
    <name evidence="2" type="ORF">SAMN00777080_3608</name>
</gene>
<dbReference type="EMBL" id="LT838813">
    <property type="protein sequence ID" value="SMD44970.1"/>
    <property type="molecule type" value="Genomic_DNA"/>
</dbReference>
<dbReference type="Pfam" id="PF13380">
    <property type="entry name" value="CoA_binding_2"/>
    <property type="match status" value="1"/>
</dbReference>
<name>A0A1W2H7T6_9BACT</name>
<dbReference type="AlphaFoldDB" id="A0A1W2H7T6"/>
<dbReference type="InterPro" id="IPR036291">
    <property type="entry name" value="NAD(P)-bd_dom_sf"/>
</dbReference>
<accession>A0A1W2H7T6</accession>
<feature type="domain" description="CoA-binding" evidence="1">
    <location>
        <begin position="8"/>
        <end position="119"/>
    </location>
</feature>
<reference evidence="3" key="1">
    <citation type="submission" date="2017-04" db="EMBL/GenBank/DDBJ databases">
        <authorList>
            <person name="Varghese N."/>
            <person name="Submissions S."/>
        </authorList>
    </citation>
    <scope>NUCLEOTIDE SEQUENCE [LARGE SCALE GENOMIC DNA]</scope>
    <source>
        <strain evidence="3">DSM 16537</strain>
    </source>
</reference>
<evidence type="ECO:0000313" key="2">
    <source>
        <dbReference type="EMBL" id="SMD44970.1"/>
    </source>
</evidence>
<dbReference type="RefSeq" id="WP_084121735.1">
    <property type="nucleotide sequence ID" value="NZ_LT838813.1"/>
</dbReference>
<dbReference type="STRING" id="758820.SAMN00777080_3608"/>
<evidence type="ECO:0000259" key="1">
    <source>
        <dbReference type="Pfam" id="PF13380"/>
    </source>
</evidence>
<dbReference type="OrthoDB" id="708726at2"/>
<evidence type="ECO:0000313" key="3">
    <source>
        <dbReference type="Proteomes" id="UP000192333"/>
    </source>
</evidence>
<organism evidence="2 3">
    <name type="scientific">Aquiflexum balticum DSM 16537</name>
    <dbReference type="NCBI Taxonomy" id="758820"/>
    <lineage>
        <taxon>Bacteria</taxon>
        <taxon>Pseudomonadati</taxon>
        <taxon>Bacteroidota</taxon>
        <taxon>Cytophagia</taxon>
        <taxon>Cytophagales</taxon>
        <taxon>Cyclobacteriaceae</taxon>
        <taxon>Aquiflexum</taxon>
    </lineage>
</organism>
<protein>
    <recommendedName>
        <fullName evidence="1">CoA-binding domain-containing protein</fullName>
    </recommendedName>
</protein>
<dbReference type="SUPFAM" id="SSF51735">
    <property type="entry name" value="NAD(P)-binding Rossmann-fold domains"/>
    <property type="match status" value="1"/>
</dbReference>
<keyword evidence="3" id="KW-1185">Reference proteome</keyword>
<proteinExistence type="predicted"/>